<dbReference type="PRINTS" id="PR00120">
    <property type="entry name" value="HATPASE"/>
</dbReference>
<evidence type="ECO:0000256" key="6">
    <source>
        <dbReference type="SAM" id="Phobius"/>
    </source>
</evidence>
<dbReference type="HOGENOM" id="CLU_002360_5_1_11"/>
<dbReference type="GO" id="GO:0016887">
    <property type="term" value="F:ATP hydrolysis activity"/>
    <property type="evidence" value="ECO:0007669"/>
    <property type="project" value="InterPro"/>
</dbReference>
<keyword evidence="4 6" id="KW-1133">Transmembrane helix</keyword>
<reference evidence="8 9" key="1">
    <citation type="journal article" date="2013" name="Genome Announc.">
        <title>Complete Genome Sequence of Leifsonia xyli subsp. cynodontis Strain DSM46306, a Gram-Positive Bacterial Pathogen of Grasses.</title>
        <authorList>
            <person name="Monteiro-Vitorello C.B."/>
            <person name="Zerillo M.M."/>
            <person name="Van Sluys M.A."/>
            <person name="Camargo L.E."/>
            <person name="Kitajima J.P."/>
        </authorList>
    </citation>
    <scope>NUCLEOTIDE SEQUENCE [LARGE SCALE GENOMIC DNA]</scope>
    <source>
        <strain evidence="8 9">DSM 46306</strain>
    </source>
</reference>
<dbReference type="GO" id="GO:0005524">
    <property type="term" value="F:ATP binding"/>
    <property type="evidence" value="ECO:0007669"/>
    <property type="project" value="InterPro"/>
</dbReference>
<dbReference type="InterPro" id="IPR044492">
    <property type="entry name" value="P_typ_ATPase_HD_dom"/>
</dbReference>
<dbReference type="RefSeq" id="WP_021754658.1">
    <property type="nucleotide sequence ID" value="NC_022438.1"/>
</dbReference>
<dbReference type="Gene3D" id="1.20.1110.10">
    <property type="entry name" value="Calcium-transporting ATPase, transmembrane domain"/>
    <property type="match status" value="1"/>
</dbReference>
<organism evidence="8 9">
    <name type="scientific">Leifsonia xyli subsp. cynodontis DSM 46306</name>
    <dbReference type="NCBI Taxonomy" id="1389489"/>
    <lineage>
        <taxon>Bacteria</taxon>
        <taxon>Bacillati</taxon>
        <taxon>Actinomycetota</taxon>
        <taxon>Actinomycetes</taxon>
        <taxon>Micrococcales</taxon>
        <taxon>Microbacteriaceae</taxon>
        <taxon>Leifsonia</taxon>
    </lineage>
</organism>
<dbReference type="SUPFAM" id="SSF56784">
    <property type="entry name" value="HAD-like"/>
    <property type="match status" value="1"/>
</dbReference>
<dbReference type="SUPFAM" id="SSF81653">
    <property type="entry name" value="Calcium ATPase, transduction domain A"/>
    <property type="match status" value="1"/>
</dbReference>
<dbReference type="InterPro" id="IPR018303">
    <property type="entry name" value="ATPase_P-typ_P_site"/>
</dbReference>
<dbReference type="AlphaFoldDB" id="U3PCF9"/>
<dbReference type="EMBL" id="CP006734">
    <property type="protein sequence ID" value="AGW41213.1"/>
    <property type="molecule type" value="Genomic_DNA"/>
</dbReference>
<dbReference type="PRINTS" id="PR00119">
    <property type="entry name" value="CATATPASE"/>
</dbReference>
<dbReference type="InterPro" id="IPR023214">
    <property type="entry name" value="HAD_sf"/>
</dbReference>
<feature type="transmembrane region" description="Helical" evidence="6">
    <location>
        <begin position="67"/>
        <end position="85"/>
    </location>
</feature>
<evidence type="ECO:0000313" key="8">
    <source>
        <dbReference type="EMBL" id="AGW41213.1"/>
    </source>
</evidence>
<feature type="transmembrane region" description="Helical" evidence="6">
    <location>
        <begin position="727"/>
        <end position="750"/>
    </location>
</feature>
<dbReference type="InterPro" id="IPR036412">
    <property type="entry name" value="HAD-like_sf"/>
</dbReference>
<dbReference type="PANTHER" id="PTHR42861">
    <property type="entry name" value="CALCIUM-TRANSPORTING ATPASE"/>
    <property type="match status" value="1"/>
</dbReference>
<dbReference type="PATRIC" id="fig|1389489.3.peg.1077"/>
<dbReference type="InterPro" id="IPR059000">
    <property type="entry name" value="ATPase_P-type_domA"/>
</dbReference>
<keyword evidence="5 6" id="KW-0472">Membrane</keyword>
<evidence type="ECO:0000256" key="5">
    <source>
        <dbReference type="ARBA" id="ARBA00023136"/>
    </source>
</evidence>
<feature type="transmembrane region" description="Helical" evidence="6">
    <location>
        <begin position="214"/>
        <end position="236"/>
    </location>
</feature>
<feature type="transmembrane region" description="Helical" evidence="6">
    <location>
        <begin position="43"/>
        <end position="61"/>
    </location>
</feature>
<dbReference type="Gene3D" id="2.70.150.10">
    <property type="entry name" value="Calcium-transporting ATPase, cytoplasmic transduction domain A"/>
    <property type="match status" value="1"/>
</dbReference>
<name>U3PCF9_LEIXC</name>
<evidence type="ECO:0000256" key="2">
    <source>
        <dbReference type="ARBA" id="ARBA00022692"/>
    </source>
</evidence>
<keyword evidence="9" id="KW-1185">Reference proteome</keyword>
<proteinExistence type="predicted"/>
<accession>U3PCF9</accession>
<dbReference type="STRING" id="1389489.O159_11180"/>
<comment type="subcellular location">
    <subcellularLocation>
        <location evidence="1">Cell membrane</location>
        <topology evidence="1">Multi-pass membrane protein</topology>
    </subcellularLocation>
</comment>
<dbReference type="OrthoDB" id="9814270at2"/>
<dbReference type="Pfam" id="PF00702">
    <property type="entry name" value="Hydrolase"/>
    <property type="match status" value="1"/>
</dbReference>
<dbReference type="PROSITE" id="PS00154">
    <property type="entry name" value="ATPASE_E1_E2"/>
    <property type="match status" value="1"/>
</dbReference>
<dbReference type="NCBIfam" id="TIGR01494">
    <property type="entry name" value="ATPase_P-type"/>
    <property type="match status" value="2"/>
</dbReference>
<dbReference type="Gene3D" id="3.40.50.1000">
    <property type="entry name" value="HAD superfamily/HAD-like"/>
    <property type="match status" value="1"/>
</dbReference>
<dbReference type="InterPro" id="IPR023298">
    <property type="entry name" value="ATPase_P-typ_TM_dom_sf"/>
</dbReference>
<gene>
    <name evidence="8" type="ORF">O159_11180</name>
</gene>
<dbReference type="SUPFAM" id="SSF81665">
    <property type="entry name" value="Calcium ATPase, transmembrane domain M"/>
    <property type="match status" value="1"/>
</dbReference>
<dbReference type="GO" id="GO:0005886">
    <property type="term" value="C:plasma membrane"/>
    <property type="evidence" value="ECO:0007669"/>
    <property type="project" value="UniProtKB-SubCell"/>
</dbReference>
<feature type="domain" description="P-type ATPase A" evidence="7">
    <location>
        <begin position="99"/>
        <end position="197"/>
    </location>
</feature>
<dbReference type="SUPFAM" id="SSF81660">
    <property type="entry name" value="Metal cation-transporting ATPase, ATP-binding domain N"/>
    <property type="match status" value="1"/>
</dbReference>
<evidence type="ECO:0000259" key="7">
    <source>
        <dbReference type="Pfam" id="PF00122"/>
    </source>
</evidence>
<protein>
    <recommendedName>
        <fullName evidence="7">P-type ATPase A domain-containing protein</fullName>
    </recommendedName>
</protein>
<dbReference type="InterPro" id="IPR023299">
    <property type="entry name" value="ATPase_P-typ_cyto_dom_N"/>
</dbReference>
<dbReference type="Pfam" id="PF00122">
    <property type="entry name" value="E1-E2_ATPase"/>
    <property type="match status" value="1"/>
</dbReference>
<dbReference type="Gene3D" id="3.40.1110.10">
    <property type="entry name" value="Calcium-transporting ATPase, cytoplasmic domain N"/>
    <property type="match status" value="1"/>
</dbReference>
<feature type="transmembrane region" description="Helical" evidence="6">
    <location>
        <begin position="256"/>
        <end position="281"/>
    </location>
</feature>
<feature type="transmembrane region" description="Helical" evidence="6">
    <location>
        <begin position="702"/>
        <end position="720"/>
    </location>
</feature>
<dbReference type="SFLD" id="SFLDG00002">
    <property type="entry name" value="C1.7:_P-type_atpase_like"/>
    <property type="match status" value="1"/>
</dbReference>
<dbReference type="InterPro" id="IPR001757">
    <property type="entry name" value="P_typ_ATPase"/>
</dbReference>
<keyword evidence="3" id="KW-1278">Translocase</keyword>
<feature type="transmembrane region" description="Helical" evidence="6">
    <location>
        <begin position="762"/>
        <end position="781"/>
    </location>
</feature>
<dbReference type="SFLD" id="SFLDS00003">
    <property type="entry name" value="Haloacid_Dehalogenase"/>
    <property type="match status" value="1"/>
</dbReference>
<feature type="transmembrane region" description="Helical" evidence="6">
    <location>
        <begin position="612"/>
        <end position="630"/>
    </location>
</feature>
<dbReference type="SFLD" id="SFLDF00027">
    <property type="entry name" value="p-type_atpase"/>
    <property type="match status" value="1"/>
</dbReference>
<evidence type="ECO:0000256" key="4">
    <source>
        <dbReference type="ARBA" id="ARBA00022989"/>
    </source>
</evidence>
<dbReference type="CDD" id="cd02609">
    <property type="entry name" value="P-type_ATPase"/>
    <property type="match status" value="1"/>
</dbReference>
<feature type="transmembrane region" description="Helical" evidence="6">
    <location>
        <begin position="636"/>
        <end position="656"/>
    </location>
</feature>
<feature type="transmembrane region" description="Helical" evidence="6">
    <location>
        <begin position="668"/>
        <end position="690"/>
    </location>
</feature>
<dbReference type="InterPro" id="IPR008250">
    <property type="entry name" value="ATPase_P-typ_transduc_dom_A_sf"/>
</dbReference>
<evidence type="ECO:0000256" key="3">
    <source>
        <dbReference type="ARBA" id="ARBA00022967"/>
    </source>
</evidence>
<sequence length="791" mass="83719">MLDARIRDGLTAAQAAERHADGRANSQHQPTSRSLADILGENVFTLFNGILTVCFVAVVLLGDLRDGFFYGVVVVNALIGIVQEVRAKVVLDRAALLAAPLSRVRRDGDVRSVPLEEVVLDDLLVLRPGDQVPADAVVAESTGLSLDESMLTGESDPVFKDAGAQLLSGSHVTTGTGYAIVTAVGADSYASRLTSQIRRHSLVHSELRHATNRILVALSWILGPVILITLVGRVLAYGGWLRLFLDERWRRALLDAVAAVVGMIPEGLVLLTSLAFGVAAIQLAASKVLVQELATVEVLARVDVLCLDKTGTLTSGELVLEGTEPLEGSVPGELAEVALAAFGADDTGNATSGILATRFVSDRFRVERRIPFSSATRYSGLQMRVGDDHSSWVLGAPECVLAAHEAELARATAIAATGRRTLALARVAVELPHGAHPALTGVPVEPALLVVLGETLRPEVAETLGYFGKQDVRVVVLSGDNPVTVAAIAGALGLEGEAVDATTLTDDAALAEALGRADIFGRVSPEQKRTAVGILKEQGRTVAMTGDGVNDAMAIKDASLGIAMGTATAATKAVSRLVLLDNRFDRLPSVLASGRRVIANVERVSNIFLAKTVYGILLALVSAAVLWPFPFLPRQLTLVSSLAIGIPSFFLALAPNKRIYTPGVLPRIVKYSIPTGLIAGLTAVVAYAPLYRTLPLSEARSVATVALFCVSLWILCVLTRPLSAWRWGLLGGVAGAFVLVCVLPFASAFFEMHLAWDVPLAWGIAVGAVGAAGIELFYRFARWRGLVFDRL</sequence>
<dbReference type="eggNOG" id="COG0474">
    <property type="taxonomic scope" value="Bacteria"/>
</dbReference>
<dbReference type="Proteomes" id="UP000016743">
    <property type="component" value="Chromosome"/>
</dbReference>
<evidence type="ECO:0000313" key="9">
    <source>
        <dbReference type="Proteomes" id="UP000016743"/>
    </source>
</evidence>
<evidence type="ECO:0000256" key="1">
    <source>
        <dbReference type="ARBA" id="ARBA00004651"/>
    </source>
</evidence>
<keyword evidence="2 6" id="KW-0812">Transmembrane</keyword>
<dbReference type="KEGG" id="lxy:O159_11180"/>